<sequence length="291" mass="32277">MREKYVICFGEILWDNLKEGRMLGGAPLNVCYHLNKLGIKSKIITQIGSDQDGQAILKELKRLKIDSTFCSTISNKPTSTVEVDVGDAGEVVYDIVDDVAWDYIESSPAIESVVNEASALVFGSLIARNPVSQETLFKLVEKSRLRVFDVNLRHPFYSKNLILSLLEVTNILKLNAIELDIISDWLGNSDGSFDSRVNYIQRYFPGIEEIILTLGGDGAKYYSASEQLTINAQPVKIKDTIGSGDAFLAGFLAYKMEERSVKDSLKIASHISSYVAGQQGACPDYRLEDML</sequence>
<accession>A0ABV5C9K1</accession>
<dbReference type="Pfam" id="PF00294">
    <property type="entry name" value="PfkB"/>
    <property type="match status" value="1"/>
</dbReference>
<keyword evidence="2 5" id="KW-0808">Transferase</keyword>
<dbReference type="CDD" id="cd01167">
    <property type="entry name" value="bac_FRK"/>
    <property type="match status" value="1"/>
</dbReference>
<dbReference type="PROSITE" id="PS00584">
    <property type="entry name" value="PFKB_KINASES_2"/>
    <property type="match status" value="1"/>
</dbReference>
<evidence type="ECO:0000259" key="4">
    <source>
        <dbReference type="Pfam" id="PF00294"/>
    </source>
</evidence>
<feature type="domain" description="Carbohydrate kinase PfkB" evidence="4">
    <location>
        <begin position="23"/>
        <end position="283"/>
    </location>
</feature>
<dbReference type="PANTHER" id="PTHR43085">
    <property type="entry name" value="HEXOKINASE FAMILY MEMBER"/>
    <property type="match status" value="1"/>
</dbReference>
<dbReference type="Proteomes" id="UP001580928">
    <property type="component" value="Unassembled WGS sequence"/>
</dbReference>
<dbReference type="PANTHER" id="PTHR43085:SF57">
    <property type="entry name" value="CARBOHYDRATE KINASE PFKB DOMAIN-CONTAINING PROTEIN"/>
    <property type="match status" value="1"/>
</dbReference>
<dbReference type="EC" id="2.7.1.-" evidence="5"/>
<gene>
    <name evidence="5" type="ORF">WKR92_00150</name>
</gene>
<name>A0ABV5C9K1_9SPHI</name>
<dbReference type="InterPro" id="IPR011611">
    <property type="entry name" value="PfkB_dom"/>
</dbReference>
<protein>
    <submittedName>
        <fullName evidence="5">Carbohydrate kinase</fullName>
        <ecNumber evidence="5">2.7.1.-</ecNumber>
    </submittedName>
</protein>
<dbReference type="GO" id="GO:0016301">
    <property type="term" value="F:kinase activity"/>
    <property type="evidence" value="ECO:0007669"/>
    <property type="project" value="UniProtKB-KW"/>
</dbReference>
<evidence type="ECO:0000313" key="5">
    <source>
        <dbReference type="EMBL" id="MFB5944230.1"/>
    </source>
</evidence>
<organism evidence="5 6">
    <name type="scientific">Albibacterium profundi</name>
    <dbReference type="NCBI Taxonomy" id="3134906"/>
    <lineage>
        <taxon>Bacteria</taxon>
        <taxon>Pseudomonadati</taxon>
        <taxon>Bacteroidota</taxon>
        <taxon>Sphingobacteriia</taxon>
        <taxon>Sphingobacteriales</taxon>
        <taxon>Sphingobacteriaceae</taxon>
        <taxon>Albibacterium</taxon>
    </lineage>
</organism>
<dbReference type="InterPro" id="IPR050306">
    <property type="entry name" value="PfkB_Carbo_kinase"/>
</dbReference>
<keyword evidence="6" id="KW-1185">Reference proteome</keyword>
<evidence type="ECO:0000256" key="2">
    <source>
        <dbReference type="ARBA" id="ARBA00022679"/>
    </source>
</evidence>
<comment type="caution">
    <text evidence="5">The sequence shown here is derived from an EMBL/GenBank/DDBJ whole genome shotgun (WGS) entry which is preliminary data.</text>
</comment>
<evidence type="ECO:0000313" key="6">
    <source>
        <dbReference type="Proteomes" id="UP001580928"/>
    </source>
</evidence>
<dbReference type="InterPro" id="IPR029056">
    <property type="entry name" value="Ribokinase-like"/>
</dbReference>
<dbReference type="SUPFAM" id="SSF53613">
    <property type="entry name" value="Ribokinase-like"/>
    <property type="match status" value="1"/>
</dbReference>
<dbReference type="RefSeq" id="WP_375555814.1">
    <property type="nucleotide sequence ID" value="NZ_JBBVGT010000001.1"/>
</dbReference>
<evidence type="ECO:0000256" key="3">
    <source>
        <dbReference type="ARBA" id="ARBA00022777"/>
    </source>
</evidence>
<evidence type="ECO:0000256" key="1">
    <source>
        <dbReference type="ARBA" id="ARBA00010688"/>
    </source>
</evidence>
<dbReference type="Gene3D" id="3.40.1190.20">
    <property type="match status" value="1"/>
</dbReference>
<comment type="similarity">
    <text evidence="1">Belongs to the carbohydrate kinase PfkB family.</text>
</comment>
<proteinExistence type="inferred from homology"/>
<keyword evidence="3 5" id="KW-0418">Kinase</keyword>
<dbReference type="InterPro" id="IPR002173">
    <property type="entry name" value="Carboh/pur_kinase_PfkB_CS"/>
</dbReference>
<reference evidence="5 6" key="1">
    <citation type="submission" date="2024-04" db="EMBL/GenBank/DDBJ databases">
        <title>Albibacterium profundi sp. nov., isolated from sediment of the Challenger Deep of Mariana Trench.</title>
        <authorList>
            <person name="Wang Y."/>
        </authorList>
    </citation>
    <scope>NUCLEOTIDE SEQUENCE [LARGE SCALE GENOMIC DNA]</scope>
    <source>
        <strain evidence="5 6">RHL897</strain>
    </source>
</reference>
<dbReference type="EMBL" id="JBBVGT010000001">
    <property type="protein sequence ID" value="MFB5944230.1"/>
    <property type="molecule type" value="Genomic_DNA"/>
</dbReference>